<reference evidence="5" key="1">
    <citation type="submission" date="2021-03" db="EMBL/GenBank/DDBJ databases">
        <title>Comparative genomics and phylogenomic investigation of the class Geoglossomycetes provide insights into ecological specialization and systematics.</title>
        <authorList>
            <person name="Melie T."/>
            <person name="Pirro S."/>
            <person name="Miller A.N."/>
            <person name="Quandt A."/>
        </authorList>
    </citation>
    <scope>NUCLEOTIDE SEQUENCE</scope>
    <source>
        <strain evidence="5">GBOQ0MN5Z8</strain>
    </source>
</reference>
<organism evidence="5 6">
    <name type="scientific">Glutinoglossum americanum</name>
    <dbReference type="NCBI Taxonomy" id="1670608"/>
    <lineage>
        <taxon>Eukaryota</taxon>
        <taxon>Fungi</taxon>
        <taxon>Dikarya</taxon>
        <taxon>Ascomycota</taxon>
        <taxon>Pezizomycotina</taxon>
        <taxon>Geoglossomycetes</taxon>
        <taxon>Geoglossales</taxon>
        <taxon>Geoglossaceae</taxon>
        <taxon>Glutinoglossum</taxon>
    </lineage>
</organism>
<feature type="compositionally biased region" description="Basic and acidic residues" evidence="2">
    <location>
        <begin position="585"/>
        <end position="595"/>
    </location>
</feature>
<keyword evidence="3" id="KW-0812">Transmembrane</keyword>
<dbReference type="CDD" id="cd05471">
    <property type="entry name" value="pepsin_like"/>
    <property type="match status" value="1"/>
</dbReference>
<dbReference type="InterPro" id="IPR033121">
    <property type="entry name" value="PEPTIDASE_A1"/>
</dbReference>
<keyword evidence="3" id="KW-0472">Membrane</keyword>
<evidence type="ECO:0000256" key="1">
    <source>
        <dbReference type="ARBA" id="ARBA00007447"/>
    </source>
</evidence>
<keyword evidence="3" id="KW-1133">Transmembrane helix</keyword>
<dbReference type="AlphaFoldDB" id="A0A9P8I4Z7"/>
<dbReference type="EMBL" id="JAGHQL010000197">
    <property type="protein sequence ID" value="KAH0536555.1"/>
    <property type="molecule type" value="Genomic_DNA"/>
</dbReference>
<dbReference type="PANTHER" id="PTHR47966:SF51">
    <property type="entry name" value="BETA-SITE APP-CLEAVING ENZYME, ISOFORM A-RELATED"/>
    <property type="match status" value="1"/>
</dbReference>
<dbReference type="GO" id="GO:0004190">
    <property type="term" value="F:aspartic-type endopeptidase activity"/>
    <property type="evidence" value="ECO:0007669"/>
    <property type="project" value="InterPro"/>
</dbReference>
<protein>
    <recommendedName>
        <fullName evidence="4">Peptidase A1 domain-containing protein</fullName>
    </recommendedName>
</protein>
<dbReference type="OrthoDB" id="5329927at2759"/>
<feature type="domain" description="Peptidase A1" evidence="4">
    <location>
        <begin position="9"/>
        <end position="331"/>
    </location>
</feature>
<dbReference type="InterPro" id="IPR001461">
    <property type="entry name" value="Aspartic_peptidase_A1"/>
</dbReference>
<dbReference type="Gene3D" id="2.40.70.10">
    <property type="entry name" value="Acid Proteases"/>
    <property type="match status" value="2"/>
</dbReference>
<keyword evidence="6" id="KW-1185">Reference proteome</keyword>
<dbReference type="Proteomes" id="UP000698800">
    <property type="component" value="Unassembled WGS sequence"/>
</dbReference>
<dbReference type="PANTHER" id="PTHR47966">
    <property type="entry name" value="BETA-SITE APP-CLEAVING ENZYME, ISOFORM A-RELATED"/>
    <property type="match status" value="1"/>
</dbReference>
<evidence type="ECO:0000259" key="4">
    <source>
        <dbReference type="PROSITE" id="PS51767"/>
    </source>
</evidence>
<gene>
    <name evidence="5" type="ORF">FGG08_006585</name>
</gene>
<accession>A0A9P8I4Z7</accession>
<dbReference type="InterPro" id="IPR021109">
    <property type="entry name" value="Peptidase_aspartic_dom_sf"/>
</dbReference>
<proteinExistence type="inferred from homology"/>
<evidence type="ECO:0000313" key="6">
    <source>
        <dbReference type="Proteomes" id="UP000698800"/>
    </source>
</evidence>
<evidence type="ECO:0000256" key="3">
    <source>
        <dbReference type="SAM" id="Phobius"/>
    </source>
</evidence>
<dbReference type="GO" id="GO:0000324">
    <property type="term" value="C:fungal-type vacuole"/>
    <property type="evidence" value="ECO:0007669"/>
    <property type="project" value="TreeGrafter"/>
</dbReference>
<evidence type="ECO:0000313" key="5">
    <source>
        <dbReference type="EMBL" id="KAH0536555.1"/>
    </source>
</evidence>
<dbReference type="InterPro" id="IPR034164">
    <property type="entry name" value="Pepsin-like_dom"/>
</dbReference>
<sequence length="860" mass="95602">MGGNDGSWSSFAIQVGTPPQFVRLLPSTSGSSTWVVLPEGCISSDPPTCPQSRGFLYYRNNSLTWSQQGLFQLPLYTQSLLGYSGNAYFGFDNITLGLKGEGGPTLRDPQVVAGIATKAFYMGMLGLSARPVNFTDLNNPKNSLLQNLKEEGLVKGSSWGYTAGAAYKPTKVFGSLTFGGYDAARFVENNVTITFGADISRDILVGVRDITTTGNTPASLLATPITAFIDSTVPHIWLPISACQRFEQTLGLTWDNATGLYIVNDTLHESLIARNEGLRFTLGQGVEGGETVDVVVPYQALDLEMTPVETGKTVRYLFTDYDRSTFTISQALFPDTNVPKKLTPVLPPSNTNTTTPHTSHKHLPPSTIAGIATAVTLLIALALLAYFFYRRYKNRNPTPKIPDETVEMDGEGKPMFEAEGDEVKIEIGADAEVRRELAGGVVYEMLGSEVEVQELEGRGSERPPWRVSIKSYYLKRGRKEARSVILGDPAQIEEWTCYRLAPDSFRGPTALTVSLPGTTHICLRRLTVPAMDPYLDTIPDDLGEEIRKRVKERDGSDGEGYPTKRARADTSALLPPGGDGQEVEEPPKPEDDLDKYDRERLQKGLRYINGAAKRKITPRTQEFLRLHKDAYKAALDGGAPEKASLAVVQAMDQVYYSAAFYLKPRSLEEHEHLMHYVKLRRLEFLANYGDYLGQELQEIRADLKAAATGAGSEVREAALELGPPKTWLTIADELAGANMGDLRKHVYIACGVLGIDPNHMLWLITEWAERNRVFHNQIRQYISDCHWSRLAEQVCRDLKELLNVAPDPDTATNYEKVIISIQNEYFDVISRDDPEHWFPNEKARKITEEKMAREKKQAQK</sequence>
<feature type="transmembrane region" description="Helical" evidence="3">
    <location>
        <begin position="368"/>
        <end position="389"/>
    </location>
</feature>
<comment type="caution">
    <text evidence="5">The sequence shown here is derived from an EMBL/GenBank/DDBJ whole genome shotgun (WGS) entry which is preliminary data.</text>
</comment>
<feature type="region of interest" description="Disordered" evidence="2">
    <location>
        <begin position="550"/>
        <end position="595"/>
    </location>
</feature>
<dbReference type="Pfam" id="PF00026">
    <property type="entry name" value="Asp"/>
    <property type="match status" value="1"/>
</dbReference>
<dbReference type="SUPFAM" id="SSF50630">
    <property type="entry name" value="Acid proteases"/>
    <property type="match status" value="1"/>
</dbReference>
<evidence type="ECO:0000256" key="2">
    <source>
        <dbReference type="SAM" id="MobiDB-lite"/>
    </source>
</evidence>
<dbReference type="GO" id="GO:0006508">
    <property type="term" value="P:proteolysis"/>
    <property type="evidence" value="ECO:0007669"/>
    <property type="project" value="InterPro"/>
</dbReference>
<dbReference type="PROSITE" id="PS51767">
    <property type="entry name" value="PEPTIDASE_A1"/>
    <property type="match status" value="1"/>
</dbReference>
<name>A0A9P8I4Z7_9PEZI</name>
<comment type="similarity">
    <text evidence="1">Belongs to the peptidase A1 family.</text>
</comment>